<reference evidence="3 4" key="1">
    <citation type="submission" date="2015-10" db="EMBL/GenBank/DDBJ databases">
        <authorList>
            <person name="Gilbert D.G."/>
        </authorList>
    </citation>
    <scope>NUCLEOTIDE SEQUENCE [LARGE SCALE GENOMIC DNA]</scope>
    <source>
        <strain evidence="3">FVVF132</strain>
    </source>
</reference>
<sequence>MYPGADSASSTAGQPEPAGATTPGPLGSHGPGGEAGRRSAPAAAAVAGGGGEEEAAEDEEDEDPGSSRFVLAAGLGLLAVSVVHLGQERAEAGGGGPPCLALLLLRLALYAGCASVAAALGTLIVLVCRGRRRLPPPDFAAAAPVLRAVGTGPVAQGIWRLTAGAGQNNFALIHACPHPPIKSSRALELILDRPEKLLLEMRIPLRSCCATGCRDVVFGTPADDSIRVPLAPHPANRRP</sequence>
<keyword evidence="2" id="KW-1133">Transmembrane helix</keyword>
<proteinExistence type="predicted"/>
<dbReference type="STRING" id="12930.A0A0Q3UR85"/>
<feature type="transmembrane region" description="Helical" evidence="2">
    <location>
        <begin position="107"/>
        <end position="128"/>
    </location>
</feature>
<organism evidence="3 4">
    <name type="scientific">Amazona aestiva</name>
    <name type="common">Blue-fronted Amazon parrot</name>
    <dbReference type="NCBI Taxonomy" id="12930"/>
    <lineage>
        <taxon>Eukaryota</taxon>
        <taxon>Metazoa</taxon>
        <taxon>Chordata</taxon>
        <taxon>Craniata</taxon>
        <taxon>Vertebrata</taxon>
        <taxon>Euteleostomi</taxon>
        <taxon>Archelosauria</taxon>
        <taxon>Archosauria</taxon>
        <taxon>Dinosauria</taxon>
        <taxon>Saurischia</taxon>
        <taxon>Theropoda</taxon>
        <taxon>Coelurosauria</taxon>
        <taxon>Aves</taxon>
        <taxon>Neognathae</taxon>
        <taxon>Neoaves</taxon>
        <taxon>Telluraves</taxon>
        <taxon>Australaves</taxon>
        <taxon>Psittaciformes</taxon>
        <taxon>Psittacidae</taxon>
        <taxon>Amazona</taxon>
    </lineage>
</organism>
<keyword evidence="2" id="KW-0472">Membrane</keyword>
<evidence type="ECO:0000256" key="1">
    <source>
        <dbReference type="SAM" id="MobiDB-lite"/>
    </source>
</evidence>
<evidence type="ECO:0000256" key="2">
    <source>
        <dbReference type="SAM" id="Phobius"/>
    </source>
</evidence>
<dbReference type="EMBL" id="LMAW01002734">
    <property type="protein sequence ID" value="KQK77634.1"/>
    <property type="molecule type" value="Genomic_DNA"/>
</dbReference>
<name>A0A0Q3UR85_AMAAE</name>
<keyword evidence="4" id="KW-1185">Reference proteome</keyword>
<keyword evidence="2" id="KW-0812">Transmembrane</keyword>
<feature type="region of interest" description="Disordered" evidence="1">
    <location>
        <begin position="1"/>
        <end position="66"/>
    </location>
</feature>
<evidence type="ECO:0000313" key="4">
    <source>
        <dbReference type="Proteomes" id="UP000051836"/>
    </source>
</evidence>
<evidence type="ECO:0000313" key="3">
    <source>
        <dbReference type="EMBL" id="KQK77634.1"/>
    </source>
</evidence>
<gene>
    <name evidence="3" type="ORF">AAES_125609</name>
</gene>
<protein>
    <submittedName>
        <fullName evidence="3">Uncharacterized protein</fullName>
    </submittedName>
</protein>
<feature type="compositionally biased region" description="Acidic residues" evidence="1">
    <location>
        <begin position="51"/>
        <end position="64"/>
    </location>
</feature>
<dbReference type="Proteomes" id="UP000051836">
    <property type="component" value="Unassembled WGS sequence"/>
</dbReference>
<comment type="caution">
    <text evidence="3">The sequence shown here is derived from an EMBL/GenBank/DDBJ whole genome shotgun (WGS) entry which is preliminary data.</text>
</comment>
<accession>A0A0Q3UR85</accession>
<dbReference type="AlphaFoldDB" id="A0A0Q3UR85"/>